<gene>
    <name evidence="2" type="ORF">Cabys_689</name>
    <name evidence="3" type="ORF">Calab_1927</name>
</gene>
<keyword evidence="1" id="KW-0812">Transmembrane</keyword>
<dbReference type="PANTHER" id="PTHR42867:SF1">
    <property type="entry name" value="MEMBRANE PROTEIN-RELATED"/>
    <property type="match status" value="1"/>
</dbReference>
<dbReference type="Proteomes" id="UP000183868">
    <property type="component" value="Chromosome"/>
</dbReference>
<evidence type="ECO:0000313" key="5">
    <source>
        <dbReference type="Proteomes" id="UP000183868"/>
    </source>
</evidence>
<dbReference type="AlphaFoldDB" id="H1XU51"/>
<dbReference type="PANTHER" id="PTHR42867">
    <property type="entry name" value="MEMBRANE PROTEIN-RELATED"/>
    <property type="match status" value="1"/>
</dbReference>
<dbReference type="EMBL" id="CP018099">
    <property type="protein sequence ID" value="APF17440.1"/>
    <property type="molecule type" value="Genomic_DNA"/>
</dbReference>
<evidence type="ECO:0000313" key="3">
    <source>
        <dbReference type="EMBL" id="EHO41541.1"/>
    </source>
</evidence>
<keyword evidence="4" id="KW-1185">Reference proteome</keyword>
<name>H1XU51_CALAY</name>
<dbReference type="PaxDb" id="880073-Calab_1927"/>
<protein>
    <submittedName>
        <fullName evidence="2">Putative conserved protein YqhQ</fullName>
    </submittedName>
</protein>
<evidence type="ECO:0000313" key="2">
    <source>
        <dbReference type="EMBL" id="APF17440.1"/>
    </source>
</evidence>
<dbReference type="InParanoid" id="H1XU51"/>
<dbReference type="Proteomes" id="UP000004671">
    <property type="component" value="Chromosome"/>
</dbReference>
<feature type="transmembrane region" description="Helical" evidence="1">
    <location>
        <begin position="245"/>
        <end position="264"/>
    </location>
</feature>
<dbReference type="eggNOG" id="COG3872">
    <property type="taxonomic scope" value="Bacteria"/>
</dbReference>
<proteinExistence type="predicted"/>
<dbReference type="EMBL" id="CM001402">
    <property type="protein sequence ID" value="EHO41541.1"/>
    <property type="molecule type" value="Genomic_DNA"/>
</dbReference>
<dbReference type="Pfam" id="PF07136">
    <property type="entry name" value="DUF1385"/>
    <property type="match status" value="1"/>
</dbReference>
<dbReference type="InterPro" id="IPR010787">
    <property type="entry name" value="DUF1385"/>
</dbReference>
<sequence length="336" mass="37337">MANQSDEKIMPVGGQAVIEGVMMRSPKRIATAVRRANGTIEVRVDEFQSLIQRHKILNIPIVRGAVTLIEVMIMGIKTLQWSADKAMEDLEAEEAKKNPKKKKKKKKGMSTTGAVFSLVIALGIGVAFFFALPLFLTTEIFNIERQALTFNLVAGLFRITFFLLYVWAISFMKDVHRLFEYHGAEHKTVFAFEKKTLLSPENVQKFSTYHPRCGTSFLVMVMLISLLFFAVVDTLIMLSTGQMSLLIRLAVHLPLIPVVGGISYEGLKASAKNMDHPLVRALIAPGLWLQRITTQPPDDQQLEVAIVALKTALGEEFAGELVDEPVIQSEVIPVSA</sequence>
<feature type="transmembrane region" description="Helical" evidence="1">
    <location>
        <begin position="217"/>
        <end position="239"/>
    </location>
</feature>
<dbReference type="RefSeq" id="WP_006928688.1">
    <property type="nucleotide sequence ID" value="NZ_CM001402.1"/>
</dbReference>
<reference evidence="2 5" key="2">
    <citation type="submission" date="2016-11" db="EMBL/GenBank/DDBJ databases">
        <title>Genomic analysis of Caldithrix abyssi and proposal of a novel bacterial phylum Caldithrichaeota.</title>
        <authorList>
            <person name="Kublanov I."/>
            <person name="Sigalova O."/>
            <person name="Gavrilov S."/>
            <person name="Lebedinsky A."/>
            <person name="Ivanova N."/>
            <person name="Daum C."/>
            <person name="Reddy T."/>
            <person name="Klenk H.P."/>
            <person name="Goker M."/>
            <person name="Reva O."/>
            <person name="Miroshnichenko M."/>
            <person name="Kyprides N."/>
            <person name="Woyke T."/>
            <person name="Gelfand M."/>
        </authorList>
    </citation>
    <scope>NUCLEOTIDE SEQUENCE [LARGE SCALE GENOMIC DNA]</scope>
    <source>
        <strain evidence="2 5">LF13</strain>
    </source>
</reference>
<feature type="transmembrane region" description="Helical" evidence="1">
    <location>
        <begin position="148"/>
        <end position="168"/>
    </location>
</feature>
<organism evidence="3 4">
    <name type="scientific">Caldithrix abyssi DSM 13497</name>
    <dbReference type="NCBI Taxonomy" id="880073"/>
    <lineage>
        <taxon>Bacteria</taxon>
        <taxon>Pseudomonadati</taxon>
        <taxon>Calditrichota</taxon>
        <taxon>Calditrichia</taxon>
        <taxon>Calditrichales</taxon>
        <taxon>Calditrichaceae</taxon>
        <taxon>Caldithrix</taxon>
    </lineage>
</organism>
<dbReference type="STRING" id="880073.Cabys_689"/>
<evidence type="ECO:0000256" key="1">
    <source>
        <dbReference type="SAM" id="Phobius"/>
    </source>
</evidence>
<feature type="transmembrane region" description="Helical" evidence="1">
    <location>
        <begin position="111"/>
        <end position="136"/>
    </location>
</feature>
<reference evidence="3 4" key="1">
    <citation type="submission" date="2011-09" db="EMBL/GenBank/DDBJ databases">
        <title>The permanent draft genome of Caldithrix abyssi DSM 13497.</title>
        <authorList>
            <consortium name="US DOE Joint Genome Institute (JGI-PGF)"/>
            <person name="Lucas S."/>
            <person name="Han J."/>
            <person name="Lapidus A."/>
            <person name="Bruce D."/>
            <person name="Goodwin L."/>
            <person name="Pitluck S."/>
            <person name="Peters L."/>
            <person name="Kyrpides N."/>
            <person name="Mavromatis K."/>
            <person name="Ivanova N."/>
            <person name="Mikhailova N."/>
            <person name="Chertkov O."/>
            <person name="Detter J.C."/>
            <person name="Tapia R."/>
            <person name="Han C."/>
            <person name="Land M."/>
            <person name="Hauser L."/>
            <person name="Markowitz V."/>
            <person name="Cheng J.-F."/>
            <person name="Hugenholtz P."/>
            <person name="Woyke T."/>
            <person name="Wu D."/>
            <person name="Spring S."/>
            <person name="Brambilla E."/>
            <person name="Klenk H.-P."/>
            <person name="Eisen J.A."/>
        </authorList>
    </citation>
    <scope>NUCLEOTIDE SEQUENCE [LARGE SCALE GENOMIC DNA]</scope>
    <source>
        <strain evidence="3 4">DSM 13497</strain>
    </source>
</reference>
<accession>H1XU51</accession>
<keyword evidence="1" id="KW-0472">Membrane</keyword>
<keyword evidence="1" id="KW-1133">Transmembrane helix</keyword>
<dbReference type="HOGENOM" id="CLU_038140_0_0_0"/>
<dbReference type="KEGG" id="caby:Cabys_689"/>
<dbReference type="OrthoDB" id="9784805at2"/>
<evidence type="ECO:0000313" key="4">
    <source>
        <dbReference type="Proteomes" id="UP000004671"/>
    </source>
</evidence>